<feature type="transmembrane region" description="Helical" evidence="1">
    <location>
        <begin position="356"/>
        <end position="375"/>
    </location>
</feature>
<dbReference type="PANTHER" id="PTHR23516">
    <property type="entry name" value="SAM (S-ADENOSYL METHIONINE) TRANSPORTER"/>
    <property type="match status" value="1"/>
</dbReference>
<feature type="transmembrane region" description="Helical" evidence="1">
    <location>
        <begin position="298"/>
        <end position="319"/>
    </location>
</feature>
<feature type="transmembrane region" description="Helical" evidence="1">
    <location>
        <begin position="179"/>
        <end position="202"/>
    </location>
</feature>
<dbReference type="Proteomes" id="UP000887575">
    <property type="component" value="Unassembled WGS sequence"/>
</dbReference>
<feature type="transmembrane region" description="Helical" evidence="1">
    <location>
        <begin position="274"/>
        <end position="291"/>
    </location>
</feature>
<feature type="transmembrane region" description="Helical" evidence="1">
    <location>
        <begin position="140"/>
        <end position="159"/>
    </location>
</feature>
<keyword evidence="1" id="KW-1133">Transmembrane helix</keyword>
<evidence type="ECO:0000313" key="3">
    <source>
        <dbReference type="WBParaSite" id="MBELARI_LOCUS547"/>
    </source>
</evidence>
<accession>A0AAF3FF03</accession>
<dbReference type="GO" id="GO:0016020">
    <property type="term" value="C:membrane"/>
    <property type="evidence" value="ECO:0007669"/>
    <property type="project" value="InterPro"/>
</dbReference>
<dbReference type="GO" id="GO:0015098">
    <property type="term" value="F:molybdate ion transmembrane transporter activity"/>
    <property type="evidence" value="ECO:0007669"/>
    <property type="project" value="InterPro"/>
</dbReference>
<proteinExistence type="predicted"/>
<name>A0AAF3FF03_9BILA</name>
<dbReference type="Pfam" id="PF05631">
    <property type="entry name" value="MFS_5"/>
    <property type="match status" value="1"/>
</dbReference>
<dbReference type="PANTHER" id="PTHR23516:SF23">
    <property type="entry name" value="MOLYBDATE-ANION TRANSPORTER"/>
    <property type="match status" value="1"/>
</dbReference>
<organism evidence="2 3">
    <name type="scientific">Mesorhabditis belari</name>
    <dbReference type="NCBI Taxonomy" id="2138241"/>
    <lineage>
        <taxon>Eukaryota</taxon>
        <taxon>Metazoa</taxon>
        <taxon>Ecdysozoa</taxon>
        <taxon>Nematoda</taxon>
        <taxon>Chromadorea</taxon>
        <taxon>Rhabditida</taxon>
        <taxon>Rhabditina</taxon>
        <taxon>Rhabditomorpha</taxon>
        <taxon>Rhabditoidea</taxon>
        <taxon>Rhabditidae</taxon>
        <taxon>Mesorhabditinae</taxon>
        <taxon>Mesorhabditis</taxon>
    </lineage>
</organism>
<feature type="transmembrane region" description="Helical" evidence="1">
    <location>
        <begin position="67"/>
        <end position="83"/>
    </location>
</feature>
<dbReference type="InterPro" id="IPR008509">
    <property type="entry name" value="MOT2/MFSD5"/>
</dbReference>
<sequence length="377" mass="41965">MDFINFSTNKIPLESRPRFPFKTALPIHPMFIPIFYGLSVLCALLFYYTRTKVETCEDANFKGFQKTYITVYLLAVAGDWLQGPHVYALSFSLLALVHLYFFGTIIGSFADKFGRRNNCLLYALLYGGACVTKHFNDINILMIGRFLGGIATSILYSAFETFESWLVFEHNKRGFSDDLLGTVFSNAALGNSLVAILSGVAAQMAADTFGYVAPFDLSMLVLGVMFFLVYGTWTENYGNESAALQHSFKEAANTIRNDVKVLCLGLVQSLFEGAIYVLFIAAICLSVPIFMPSSGISIFIGFLVFEGCVGIFWPAMGFLRGVYVPEETRSTTINLFRIPLNLIVVFILLQNFSMLAIFHFCVFFLLLAACAQHVLST</sequence>
<feature type="transmembrane region" description="Helical" evidence="1">
    <location>
        <begin position="209"/>
        <end position="230"/>
    </location>
</feature>
<keyword evidence="1" id="KW-0812">Transmembrane</keyword>
<dbReference type="InterPro" id="IPR036259">
    <property type="entry name" value="MFS_trans_sf"/>
</dbReference>
<dbReference type="SUPFAM" id="SSF103473">
    <property type="entry name" value="MFS general substrate transporter"/>
    <property type="match status" value="1"/>
</dbReference>
<feature type="transmembrane region" description="Helical" evidence="1">
    <location>
        <begin position="331"/>
        <end position="349"/>
    </location>
</feature>
<feature type="transmembrane region" description="Helical" evidence="1">
    <location>
        <begin position="89"/>
        <end position="110"/>
    </location>
</feature>
<reference evidence="3" key="1">
    <citation type="submission" date="2024-02" db="UniProtKB">
        <authorList>
            <consortium name="WormBaseParasite"/>
        </authorList>
    </citation>
    <scope>IDENTIFICATION</scope>
</reference>
<protein>
    <submittedName>
        <fullName evidence="3">Uncharacterized protein</fullName>
    </submittedName>
</protein>
<dbReference type="WBParaSite" id="MBELARI_LOCUS547">
    <property type="protein sequence ID" value="MBELARI_LOCUS547"/>
    <property type="gene ID" value="MBELARI_LOCUS547"/>
</dbReference>
<dbReference type="Gene3D" id="1.20.1250.20">
    <property type="entry name" value="MFS general substrate transporter like domains"/>
    <property type="match status" value="1"/>
</dbReference>
<feature type="transmembrane region" description="Helical" evidence="1">
    <location>
        <begin position="27"/>
        <end position="47"/>
    </location>
</feature>
<dbReference type="AlphaFoldDB" id="A0AAF3FF03"/>
<keyword evidence="1" id="KW-0472">Membrane</keyword>
<evidence type="ECO:0000256" key="1">
    <source>
        <dbReference type="SAM" id="Phobius"/>
    </source>
</evidence>
<keyword evidence="2" id="KW-1185">Reference proteome</keyword>
<evidence type="ECO:0000313" key="2">
    <source>
        <dbReference type="Proteomes" id="UP000887575"/>
    </source>
</evidence>